<dbReference type="Pfam" id="PF02698">
    <property type="entry name" value="DUF218"/>
    <property type="match status" value="1"/>
</dbReference>
<feature type="transmembrane region" description="Helical" evidence="1">
    <location>
        <begin position="39"/>
        <end position="63"/>
    </location>
</feature>
<dbReference type="PANTHER" id="PTHR30336:SF4">
    <property type="entry name" value="ENVELOPE BIOGENESIS FACTOR ELYC"/>
    <property type="match status" value="1"/>
</dbReference>
<dbReference type="CDD" id="cd06259">
    <property type="entry name" value="YdcF-like"/>
    <property type="match status" value="1"/>
</dbReference>
<dbReference type="InterPro" id="IPR051599">
    <property type="entry name" value="Cell_Envelope_Assoc"/>
</dbReference>
<dbReference type="GO" id="GO:0043164">
    <property type="term" value="P:Gram-negative-bacterium-type cell wall biogenesis"/>
    <property type="evidence" value="ECO:0007669"/>
    <property type="project" value="TreeGrafter"/>
</dbReference>
<dbReference type="PANTHER" id="PTHR30336">
    <property type="entry name" value="INNER MEMBRANE PROTEIN, PROBABLE PERMEASE"/>
    <property type="match status" value="1"/>
</dbReference>
<dbReference type="AlphaFoldDB" id="A0A964T7X9"/>
<proteinExistence type="predicted"/>
<dbReference type="RefSeq" id="WP_161141858.1">
    <property type="nucleotide sequence ID" value="NZ_SPKJ01000078.1"/>
</dbReference>
<keyword evidence="1" id="KW-0812">Transmembrane</keyword>
<protein>
    <submittedName>
        <fullName evidence="3">YdcF family protein</fullName>
    </submittedName>
</protein>
<gene>
    <name evidence="3" type="ORF">E4O86_17545</name>
</gene>
<feature type="domain" description="DUF218" evidence="2">
    <location>
        <begin position="79"/>
        <end position="248"/>
    </location>
</feature>
<evidence type="ECO:0000313" key="3">
    <source>
        <dbReference type="EMBL" id="MYZ49517.1"/>
    </source>
</evidence>
<name>A0A964T7X9_9HYPH</name>
<evidence type="ECO:0000256" key="1">
    <source>
        <dbReference type="SAM" id="Phobius"/>
    </source>
</evidence>
<sequence length="265" mass="28057">MFYLLSKVAGFFLMPSNAIAIAIALGLLLCFLGRRRAGLGLALAGTAALFACGLGPVGNLLILPLEERFPQPQLAESPDGIVVLGGAITDVVGGLRGGTLELNEAGDRILALIALAHRFPEAKIVFSGGSGALIDRAPVPEADLLAARKDELGLGDRAILIENRSRNTAQNALYSRAIAEPRPGETWLLVTSAYHMPRAVGAFRAAGFPVVAYPVDYRTGGPSDVFRPFARIGEGLQRTDIAFREWVGLAAYRATGRTDRLLPGP</sequence>
<feature type="transmembrane region" description="Helical" evidence="1">
    <location>
        <begin position="12"/>
        <end position="32"/>
    </location>
</feature>
<dbReference type="GO" id="GO:0000270">
    <property type="term" value="P:peptidoglycan metabolic process"/>
    <property type="evidence" value="ECO:0007669"/>
    <property type="project" value="TreeGrafter"/>
</dbReference>
<comment type="caution">
    <text evidence="3">The sequence shown here is derived from an EMBL/GenBank/DDBJ whole genome shotgun (WGS) entry which is preliminary data.</text>
</comment>
<dbReference type="OrthoDB" id="9809813at2"/>
<reference evidence="3" key="1">
    <citation type="submission" date="2019-03" db="EMBL/GenBank/DDBJ databases">
        <title>Afifella sp. nov., isolated from activated sludge.</title>
        <authorList>
            <person name="Li Q."/>
            <person name="Liu Y."/>
        </authorList>
    </citation>
    <scope>NUCLEOTIDE SEQUENCE</scope>
    <source>
        <strain evidence="3">L72</strain>
    </source>
</reference>
<keyword evidence="1" id="KW-0472">Membrane</keyword>
<evidence type="ECO:0000313" key="4">
    <source>
        <dbReference type="Proteomes" id="UP000773614"/>
    </source>
</evidence>
<dbReference type="EMBL" id="SPKJ01000078">
    <property type="protein sequence ID" value="MYZ49517.1"/>
    <property type="molecule type" value="Genomic_DNA"/>
</dbReference>
<dbReference type="InterPro" id="IPR003848">
    <property type="entry name" value="DUF218"/>
</dbReference>
<keyword evidence="1" id="KW-1133">Transmembrane helix</keyword>
<dbReference type="InterPro" id="IPR014729">
    <property type="entry name" value="Rossmann-like_a/b/a_fold"/>
</dbReference>
<dbReference type="Proteomes" id="UP000773614">
    <property type="component" value="Unassembled WGS sequence"/>
</dbReference>
<evidence type="ECO:0000259" key="2">
    <source>
        <dbReference type="Pfam" id="PF02698"/>
    </source>
</evidence>
<dbReference type="Gene3D" id="3.40.50.620">
    <property type="entry name" value="HUPs"/>
    <property type="match status" value="1"/>
</dbReference>
<keyword evidence="4" id="KW-1185">Reference proteome</keyword>
<organism evidence="3 4">
    <name type="scientific">Propylenella binzhouense</name>
    <dbReference type="NCBI Taxonomy" id="2555902"/>
    <lineage>
        <taxon>Bacteria</taxon>
        <taxon>Pseudomonadati</taxon>
        <taxon>Pseudomonadota</taxon>
        <taxon>Alphaproteobacteria</taxon>
        <taxon>Hyphomicrobiales</taxon>
        <taxon>Propylenellaceae</taxon>
        <taxon>Propylenella</taxon>
    </lineage>
</organism>
<accession>A0A964T7X9</accession>
<dbReference type="GO" id="GO:0005886">
    <property type="term" value="C:plasma membrane"/>
    <property type="evidence" value="ECO:0007669"/>
    <property type="project" value="TreeGrafter"/>
</dbReference>